<protein>
    <submittedName>
        <fullName evidence="1">Uncharacterized protein</fullName>
    </submittedName>
</protein>
<organism evidence="1 2">
    <name type="scientific">Labilibaculum manganireducens</name>
    <dbReference type="NCBI Taxonomy" id="1940525"/>
    <lineage>
        <taxon>Bacteria</taxon>
        <taxon>Pseudomonadati</taxon>
        <taxon>Bacteroidota</taxon>
        <taxon>Bacteroidia</taxon>
        <taxon>Marinilabiliales</taxon>
        <taxon>Marinifilaceae</taxon>
        <taxon>Labilibaculum</taxon>
    </lineage>
</organism>
<comment type="caution">
    <text evidence="1">The sequence shown here is derived from an EMBL/GenBank/DDBJ whole genome shotgun (WGS) entry which is preliminary data.</text>
</comment>
<gene>
    <name evidence="1" type="ORF">BZG01_20855</name>
</gene>
<keyword evidence="2" id="KW-1185">Reference proteome</keyword>
<proteinExistence type="predicted"/>
<dbReference type="Proteomes" id="UP000233618">
    <property type="component" value="Unassembled WGS sequence"/>
</dbReference>
<accession>A0A2N3HR23</accession>
<evidence type="ECO:0000313" key="2">
    <source>
        <dbReference type="Proteomes" id="UP000233618"/>
    </source>
</evidence>
<sequence>MTNRTILFGLPLCFAEQHKANRKKGSPFGFFSKSRAFFCAIAHILQVGNFDSLNLGFALLP</sequence>
<reference evidence="1 2" key="1">
    <citation type="journal article" date="2017" name="Front. Microbiol.">
        <title>Labilibaculum manganireducens gen. nov., sp. nov. and Labilibaculum filiforme sp. nov., Novel Bacteroidetes Isolated from Subsurface Sediments of the Baltic Sea.</title>
        <authorList>
            <person name="Vandieken V."/>
            <person name="Marshall I.P."/>
            <person name="Niemann H."/>
            <person name="Engelen B."/>
            <person name="Cypionka H."/>
        </authorList>
    </citation>
    <scope>NUCLEOTIDE SEQUENCE [LARGE SCALE GENOMIC DNA]</scope>
    <source>
        <strain evidence="1 2">59.10-2M</strain>
    </source>
</reference>
<dbReference type="AlphaFoldDB" id="A0A2N3HR23"/>
<evidence type="ECO:0000313" key="1">
    <source>
        <dbReference type="EMBL" id="PKQ60503.1"/>
    </source>
</evidence>
<name>A0A2N3HR23_9BACT</name>
<dbReference type="EMBL" id="MVDE01000060">
    <property type="protein sequence ID" value="PKQ60503.1"/>
    <property type="molecule type" value="Genomic_DNA"/>
</dbReference>